<reference evidence="4" key="1">
    <citation type="journal article" date="2019" name="Int. J. Syst. Evol. Microbiol.">
        <title>The Global Catalogue of Microorganisms (GCM) 10K type strain sequencing project: providing services to taxonomists for standard genome sequencing and annotation.</title>
        <authorList>
            <consortium name="The Broad Institute Genomics Platform"/>
            <consortium name="The Broad Institute Genome Sequencing Center for Infectious Disease"/>
            <person name="Wu L."/>
            <person name="Ma J."/>
        </authorList>
    </citation>
    <scope>NUCLEOTIDE SEQUENCE [LARGE SCALE GENOMIC DNA]</scope>
    <source>
        <strain evidence="4">JCM 32226</strain>
    </source>
</reference>
<organism evidence="3 4">
    <name type="scientific">Pseudaeromonas paramecii</name>
    <dbReference type="NCBI Taxonomy" id="2138166"/>
    <lineage>
        <taxon>Bacteria</taxon>
        <taxon>Pseudomonadati</taxon>
        <taxon>Pseudomonadota</taxon>
        <taxon>Gammaproteobacteria</taxon>
        <taxon>Aeromonadales</taxon>
        <taxon>Aeromonadaceae</taxon>
        <taxon>Pseudaeromonas</taxon>
    </lineage>
</organism>
<name>A0ABP8QA84_9GAMM</name>
<comment type="caution">
    <text evidence="3">The sequence shown here is derived from an EMBL/GenBank/DDBJ whole genome shotgun (WGS) entry which is preliminary data.</text>
</comment>
<keyword evidence="1" id="KW-0812">Transmembrane</keyword>
<feature type="domain" description="Type 4 fimbrial biogenesis protein PilX N-terminal" evidence="2">
    <location>
        <begin position="8"/>
        <end position="58"/>
    </location>
</feature>
<protein>
    <recommendedName>
        <fullName evidence="2">Type 4 fimbrial biogenesis protein PilX N-terminal domain-containing protein</fullName>
    </recommendedName>
</protein>
<sequence>MISSKPAAGFTTLTITLIVVILVTSLSLMTGKILMGEQRVAANEMRYRAAMASAQAGLDEAMARVGADLTFRGPLTRNSGTFYSVTFGADQQIPVGTGQLPLLSLRSVGTSEDGEGQVILHQQVVISDVVAGTPDAPLTVAAGMAVGGNFNVGANPNGGGSGVPLSIWTNGNVDLTTGSGNTCGLQEYYDGNCSSASYSSAGNKQADILDNDTVNFPSDLLKYVFGVPDTDEGMAQLEERLAKLGRVPLTGCSSLNTSSSGFYIVDGNCSGGSMGSRENPVVVLVRNGDLTINANSEIYGMVFTYDKVPGDVTTYDVKLNGGATVYGALISNHKLGTANGTYNAVYDAETLQNIQDGKEFSYVARVPGSWRDWD</sequence>
<evidence type="ECO:0000256" key="1">
    <source>
        <dbReference type="SAM" id="Phobius"/>
    </source>
</evidence>
<evidence type="ECO:0000313" key="4">
    <source>
        <dbReference type="Proteomes" id="UP001501321"/>
    </source>
</evidence>
<evidence type="ECO:0000259" key="2">
    <source>
        <dbReference type="Pfam" id="PF14341"/>
    </source>
</evidence>
<evidence type="ECO:0000313" key="3">
    <source>
        <dbReference type="EMBL" id="GAA4500017.1"/>
    </source>
</evidence>
<proteinExistence type="predicted"/>
<dbReference type="EMBL" id="BAABFC010000013">
    <property type="protein sequence ID" value="GAA4500017.1"/>
    <property type="molecule type" value="Genomic_DNA"/>
</dbReference>
<dbReference type="RefSeq" id="WP_345012828.1">
    <property type="nucleotide sequence ID" value="NZ_BAABFC010000013.1"/>
</dbReference>
<dbReference type="Pfam" id="PF14341">
    <property type="entry name" value="PilX_N"/>
    <property type="match status" value="1"/>
</dbReference>
<accession>A0ABP8QA84</accession>
<gene>
    <name evidence="3" type="ORF">GCM10023095_21070</name>
</gene>
<feature type="transmembrane region" description="Helical" evidence="1">
    <location>
        <begin position="6"/>
        <end position="29"/>
    </location>
</feature>
<keyword evidence="4" id="KW-1185">Reference proteome</keyword>
<dbReference type="Proteomes" id="UP001501321">
    <property type="component" value="Unassembled WGS sequence"/>
</dbReference>
<keyword evidence="1" id="KW-1133">Transmembrane helix</keyword>
<dbReference type="InterPro" id="IPR025746">
    <property type="entry name" value="PilX_N_dom"/>
</dbReference>
<keyword evidence="1" id="KW-0472">Membrane</keyword>